<dbReference type="InterPro" id="IPR004881">
    <property type="entry name" value="Ribosome_biogen_GTPase_RsgA"/>
</dbReference>
<name>A0ABW5D6A9_9BACT</name>
<evidence type="ECO:0000259" key="11">
    <source>
        <dbReference type="PROSITE" id="PS50936"/>
    </source>
</evidence>
<keyword evidence="14" id="KW-1185">Reference proteome</keyword>
<dbReference type="InterPro" id="IPR030378">
    <property type="entry name" value="G_CP_dom"/>
</dbReference>
<keyword evidence="1 10" id="KW-0963">Cytoplasm</keyword>
<protein>
    <recommendedName>
        <fullName evidence="10">Small ribosomal subunit biogenesis GTPase RsgA</fullName>
        <ecNumber evidence="10">3.6.1.-</ecNumber>
    </recommendedName>
</protein>
<comment type="function">
    <text evidence="10">One of several proteins that assist in the late maturation steps of the functional core of the 30S ribosomal subunit. Helps release RbfA from mature subunits. May play a role in the assembly of ribosomal proteins into the subunit. Circularly permuted GTPase that catalyzes slow GTP hydrolysis, GTPase activity is stimulated by the 30S ribosomal subunit.</text>
</comment>
<dbReference type="EMBL" id="JBHUIT010000001">
    <property type="protein sequence ID" value="MFD2255141.1"/>
    <property type="molecule type" value="Genomic_DNA"/>
</dbReference>
<evidence type="ECO:0000256" key="3">
    <source>
        <dbReference type="ARBA" id="ARBA00022723"/>
    </source>
</evidence>
<evidence type="ECO:0000256" key="4">
    <source>
        <dbReference type="ARBA" id="ARBA00022730"/>
    </source>
</evidence>
<comment type="subunit">
    <text evidence="10">Monomer. Associates with 30S ribosomal subunit, binds 16S rRNA.</text>
</comment>
<sequence>MTLEELGWNPELEAAFEPFRVKGLVPARLIRETSINFSAFLEGGEEIDTILCGRLWNAAAVDSDLPAVGDWVAIELGNDQQPHIIRGQLPRRTIFSRKMPGNSSQAQVIGTNIDIVTVVTDAGADYNLRRMERYFALIHRSGAEAVVLLNKSDLFSKEELSRAVDEISALSPDAKIHITSALRGEGLKAIKSHLRPGITMCIVGSSGVGKSTLVNQLYGEEWQWTSEVNEATGKGRHTTTCRELVPLETGGMLIDNPGMREIQMWTDEETLRGSFEDVERLSAECRFSDCSHGNDAGCAIRKAVESGELDAARYESYLNLDEEIEALRKRAKKRQMATERWHKRTHRVKARNLDDRIQLEKDARGEI</sequence>
<evidence type="ECO:0000256" key="9">
    <source>
        <dbReference type="ARBA" id="ARBA00023134"/>
    </source>
</evidence>
<gene>
    <name evidence="10 13" type="primary">rsgA</name>
    <name evidence="13" type="ORF">ACFSSA_00500</name>
</gene>
<dbReference type="Pfam" id="PF03193">
    <property type="entry name" value="RsgA_GTPase"/>
    <property type="match status" value="1"/>
</dbReference>
<comment type="caution">
    <text evidence="13">The sequence shown here is derived from an EMBL/GenBank/DDBJ whole genome shotgun (WGS) entry which is preliminary data.</text>
</comment>
<evidence type="ECO:0000313" key="14">
    <source>
        <dbReference type="Proteomes" id="UP001597375"/>
    </source>
</evidence>
<dbReference type="HAMAP" id="MF_01820">
    <property type="entry name" value="GTPase_RsgA"/>
    <property type="match status" value="1"/>
</dbReference>
<keyword evidence="5 10" id="KW-0547">Nucleotide-binding</keyword>
<keyword evidence="3 10" id="KW-0479">Metal-binding</keyword>
<dbReference type="CDD" id="cd01854">
    <property type="entry name" value="YjeQ_EngC"/>
    <property type="match status" value="1"/>
</dbReference>
<keyword evidence="7 10" id="KW-0862">Zinc</keyword>
<dbReference type="PANTHER" id="PTHR32120">
    <property type="entry name" value="SMALL RIBOSOMAL SUBUNIT BIOGENESIS GTPASE RSGA"/>
    <property type="match status" value="1"/>
</dbReference>
<evidence type="ECO:0000313" key="13">
    <source>
        <dbReference type="EMBL" id="MFD2255141.1"/>
    </source>
</evidence>
<keyword evidence="2 10" id="KW-0690">Ribosome biogenesis</keyword>
<comment type="subcellular location">
    <subcellularLocation>
        <location evidence="10">Cytoplasm</location>
    </subcellularLocation>
</comment>
<feature type="binding site" evidence="10">
    <location>
        <position position="290"/>
    </location>
    <ligand>
        <name>Zn(2+)</name>
        <dbReference type="ChEBI" id="CHEBI:29105"/>
    </ligand>
</feature>
<dbReference type="SUPFAM" id="SSF52540">
    <property type="entry name" value="P-loop containing nucleoside triphosphate hydrolases"/>
    <property type="match status" value="1"/>
</dbReference>
<dbReference type="InterPro" id="IPR027417">
    <property type="entry name" value="P-loop_NTPase"/>
</dbReference>
<evidence type="ECO:0000256" key="10">
    <source>
        <dbReference type="HAMAP-Rule" id="MF_01820"/>
    </source>
</evidence>
<dbReference type="PROSITE" id="PS50936">
    <property type="entry name" value="ENGC_GTPASE"/>
    <property type="match status" value="1"/>
</dbReference>
<feature type="binding site" evidence="10">
    <location>
        <position position="285"/>
    </location>
    <ligand>
        <name>Zn(2+)</name>
        <dbReference type="ChEBI" id="CHEBI:29105"/>
    </ligand>
</feature>
<keyword evidence="4 10" id="KW-0699">rRNA-binding</keyword>
<organism evidence="13 14">
    <name type="scientific">Luteolibacter algae</name>
    <dbReference type="NCBI Taxonomy" id="454151"/>
    <lineage>
        <taxon>Bacteria</taxon>
        <taxon>Pseudomonadati</taxon>
        <taxon>Verrucomicrobiota</taxon>
        <taxon>Verrucomicrobiia</taxon>
        <taxon>Verrucomicrobiales</taxon>
        <taxon>Verrucomicrobiaceae</taxon>
        <taxon>Luteolibacter</taxon>
    </lineage>
</organism>
<dbReference type="PROSITE" id="PS51721">
    <property type="entry name" value="G_CP"/>
    <property type="match status" value="1"/>
</dbReference>
<feature type="domain" description="EngC GTPase" evidence="11">
    <location>
        <begin position="111"/>
        <end position="260"/>
    </location>
</feature>
<feature type="binding site" evidence="10">
    <location>
        <begin position="204"/>
        <end position="212"/>
    </location>
    <ligand>
        <name>GTP</name>
        <dbReference type="ChEBI" id="CHEBI:37565"/>
    </ligand>
</feature>
<dbReference type="NCBIfam" id="TIGR00157">
    <property type="entry name" value="ribosome small subunit-dependent GTPase A"/>
    <property type="match status" value="1"/>
</dbReference>
<comment type="similarity">
    <text evidence="10">Belongs to the TRAFAC class YlqF/YawG GTPase family. RsgA subfamily.</text>
</comment>
<dbReference type="Gene3D" id="1.10.40.50">
    <property type="entry name" value="Probable gtpase engc, domain 3"/>
    <property type="match status" value="1"/>
</dbReference>
<evidence type="ECO:0000256" key="7">
    <source>
        <dbReference type="ARBA" id="ARBA00022833"/>
    </source>
</evidence>
<proteinExistence type="inferred from homology"/>
<dbReference type="Gene3D" id="3.40.50.300">
    <property type="entry name" value="P-loop containing nucleotide triphosphate hydrolases"/>
    <property type="match status" value="1"/>
</dbReference>
<evidence type="ECO:0000256" key="2">
    <source>
        <dbReference type="ARBA" id="ARBA00022517"/>
    </source>
</evidence>
<evidence type="ECO:0000256" key="5">
    <source>
        <dbReference type="ARBA" id="ARBA00022741"/>
    </source>
</evidence>
<dbReference type="PANTHER" id="PTHR32120:SF10">
    <property type="entry name" value="SMALL RIBOSOMAL SUBUNIT BIOGENESIS GTPASE RSGA"/>
    <property type="match status" value="1"/>
</dbReference>
<evidence type="ECO:0000256" key="6">
    <source>
        <dbReference type="ARBA" id="ARBA00022801"/>
    </source>
</evidence>
<feature type="binding site" evidence="10">
    <location>
        <begin position="150"/>
        <end position="153"/>
    </location>
    <ligand>
        <name>GTP</name>
        <dbReference type="ChEBI" id="CHEBI:37565"/>
    </ligand>
</feature>
<evidence type="ECO:0000259" key="12">
    <source>
        <dbReference type="PROSITE" id="PS51721"/>
    </source>
</evidence>
<evidence type="ECO:0000256" key="8">
    <source>
        <dbReference type="ARBA" id="ARBA00022884"/>
    </source>
</evidence>
<accession>A0ABW5D6A9</accession>
<feature type="binding site" evidence="10">
    <location>
        <position position="298"/>
    </location>
    <ligand>
        <name>Zn(2+)</name>
        <dbReference type="ChEBI" id="CHEBI:29105"/>
    </ligand>
</feature>
<feature type="domain" description="CP-type G" evidence="12">
    <location>
        <begin position="103"/>
        <end position="262"/>
    </location>
</feature>
<comment type="cofactor">
    <cofactor evidence="10">
        <name>Zn(2+)</name>
        <dbReference type="ChEBI" id="CHEBI:29105"/>
    </cofactor>
    <text evidence="10">Binds 1 zinc ion per subunit.</text>
</comment>
<dbReference type="EC" id="3.6.1.-" evidence="10"/>
<feature type="binding site" evidence="10">
    <location>
        <position position="292"/>
    </location>
    <ligand>
        <name>Zn(2+)</name>
        <dbReference type="ChEBI" id="CHEBI:29105"/>
    </ligand>
</feature>
<evidence type="ECO:0000256" key="1">
    <source>
        <dbReference type="ARBA" id="ARBA00022490"/>
    </source>
</evidence>
<dbReference type="InterPro" id="IPR010914">
    <property type="entry name" value="RsgA_GTPase_dom"/>
</dbReference>
<keyword evidence="8 10" id="KW-0694">RNA-binding</keyword>
<keyword evidence="9 10" id="KW-0342">GTP-binding</keyword>
<dbReference type="Proteomes" id="UP001597375">
    <property type="component" value="Unassembled WGS sequence"/>
</dbReference>
<keyword evidence="6 10" id="KW-0378">Hydrolase</keyword>
<reference evidence="14" key="1">
    <citation type="journal article" date="2019" name="Int. J. Syst. Evol. Microbiol.">
        <title>The Global Catalogue of Microorganisms (GCM) 10K type strain sequencing project: providing services to taxonomists for standard genome sequencing and annotation.</title>
        <authorList>
            <consortium name="The Broad Institute Genomics Platform"/>
            <consortium name="The Broad Institute Genome Sequencing Center for Infectious Disease"/>
            <person name="Wu L."/>
            <person name="Ma J."/>
        </authorList>
    </citation>
    <scope>NUCLEOTIDE SEQUENCE [LARGE SCALE GENOMIC DNA]</scope>
    <source>
        <strain evidence="14">CGMCC 4.7106</strain>
    </source>
</reference>
<dbReference type="RefSeq" id="WP_386817804.1">
    <property type="nucleotide sequence ID" value="NZ_JBHUIT010000001.1"/>
</dbReference>